<dbReference type="EMBL" id="ML180043">
    <property type="protein sequence ID" value="THU79310.1"/>
    <property type="molecule type" value="Genomic_DNA"/>
</dbReference>
<keyword evidence="12" id="KW-1185">Reference proteome</keyword>
<dbReference type="Gene3D" id="3.40.50.1820">
    <property type="entry name" value="alpha/beta hydrolase"/>
    <property type="match status" value="1"/>
</dbReference>
<dbReference type="InterPro" id="IPR029058">
    <property type="entry name" value="AB_hydrolase_fold"/>
</dbReference>
<dbReference type="AlphaFoldDB" id="A0A4S8KU60"/>
<evidence type="ECO:0000256" key="2">
    <source>
        <dbReference type="ARBA" id="ARBA00022487"/>
    </source>
</evidence>
<accession>A0A4S8KU60</accession>
<dbReference type="GO" id="GO:0030600">
    <property type="term" value="F:feruloyl esterase activity"/>
    <property type="evidence" value="ECO:0007669"/>
    <property type="project" value="UniProtKB-EC"/>
</dbReference>
<dbReference type="Pfam" id="PF07519">
    <property type="entry name" value="Tannase"/>
    <property type="match status" value="1"/>
</dbReference>
<dbReference type="EC" id="3.1.1.-" evidence="10"/>
<keyword evidence="2" id="KW-0719">Serine esterase</keyword>
<dbReference type="PANTHER" id="PTHR33938">
    <property type="entry name" value="FERULOYL ESTERASE B-RELATED"/>
    <property type="match status" value="1"/>
</dbReference>
<evidence type="ECO:0000256" key="7">
    <source>
        <dbReference type="ARBA" id="ARBA00022837"/>
    </source>
</evidence>
<evidence type="ECO:0000256" key="6">
    <source>
        <dbReference type="ARBA" id="ARBA00022801"/>
    </source>
</evidence>
<proteinExistence type="inferred from homology"/>
<dbReference type="GO" id="GO:0046872">
    <property type="term" value="F:metal ion binding"/>
    <property type="evidence" value="ECO:0007669"/>
    <property type="project" value="UniProtKB-KW"/>
</dbReference>
<protein>
    <recommendedName>
        <fullName evidence="10">Carboxylic ester hydrolase</fullName>
        <ecNumber evidence="10">3.1.1.-</ecNumber>
    </recommendedName>
</protein>
<name>A0A4S8KU60_DENBC</name>
<keyword evidence="3" id="KW-0119">Carbohydrate metabolism</keyword>
<dbReference type="OrthoDB" id="3039123at2759"/>
<evidence type="ECO:0000256" key="10">
    <source>
        <dbReference type="RuleBase" id="RU361238"/>
    </source>
</evidence>
<dbReference type="SUPFAM" id="SSF53474">
    <property type="entry name" value="alpha/beta-Hydrolases"/>
    <property type="match status" value="2"/>
</dbReference>
<keyword evidence="3" id="KW-0624">Polysaccharide degradation</keyword>
<sequence length="532" mass="57511">MLSSYLLHLSLLSLTLPPPGFNFDSACSTTVSKLSIENVTVFATQSVPAGTNITFPDSDPSCQPAGSSQFVPEDTCRITMFVSTSNRSGIHMETWLPRAWTGRFLSTGNGGLAGCIQYADMAYGSALGFATVGANNGHNGTSGAPFLNNPDIVADFAFRSIHTNVVVGKEVTQTFFGTPHTKSYYLGCSTGGRQGLKSVQDFPEDFDGVVAGAAAADWNHLMAWSGNFFLITGPQNAPTFIPINDWIGFIHQDILNQCDTIDGVQDGIIEDPDLCNYDPSDLICGSGSNCITATQAETISEVFSPFFINGELAFPRYQPGAESITSVLLIGGSMFTFTADWFRFVVFNDPSFDVNTLNASSWALAQDLDPFNISTFKADISDFKNRNGKLITYHGQADPLIAPVNSERYYNLVSDAMQLSSSELDEFYRFFRISGMGHCAGGVGAWEIGQTLDGSADDVSSGSATLDPDRNVLMAVVRWVEEGVAPDTLLGTKFVNDAPTQGVHFSRRHCRFPLRTTFDGGDNTLPDSWSCQ</sequence>
<dbReference type="PANTHER" id="PTHR33938:SF15">
    <property type="entry name" value="FERULOYL ESTERASE B-RELATED"/>
    <property type="match status" value="1"/>
</dbReference>
<keyword evidence="7" id="KW-0106">Calcium</keyword>
<evidence type="ECO:0000313" key="11">
    <source>
        <dbReference type="EMBL" id="THU79310.1"/>
    </source>
</evidence>
<comment type="catalytic activity">
    <reaction evidence="9">
        <text>feruloyl-polysaccharide + H2O = ferulate + polysaccharide.</text>
        <dbReference type="EC" id="3.1.1.73"/>
    </reaction>
</comment>
<evidence type="ECO:0000256" key="3">
    <source>
        <dbReference type="ARBA" id="ARBA00022651"/>
    </source>
</evidence>
<dbReference type="Proteomes" id="UP000297245">
    <property type="component" value="Unassembled WGS sequence"/>
</dbReference>
<feature type="signal peptide" evidence="10">
    <location>
        <begin position="1"/>
        <end position="22"/>
    </location>
</feature>
<keyword evidence="5 10" id="KW-0732">Signal</keyword>
<evidence type="ECO:0000256" key="5">
    <source>
        <dbReference type="ARBA" id="ARBA00022729"/>
    </source>
</evidence>
<reference evidence="11 12" key="1">
    <citation type="journal article" date="2019" name="Nat. Ecol. Evol.">
        <title>Megaphylogeny resolves global patterns of mushroom evolution.</title>
        <authorList>
            <person name="Varga T."/>
            <person name="Krizsan K."/>
            <person name="Foldi C."/>
            <person name="Dima B."/>
            <person name="Sanchez-Garcia M."/>
            <person name="Sanchez-Ramirez S."/>
            <person name="Szollosi G.J."/>
            <person name="Szarkandi J.G."/>
            <person name="Papp V."/>
            <person name="Albert L."/>
            <person name="Andreopoulos W."/>
            <person name="Angelini C."/>
            <person name="Antonin V."/>
            <person name="Barry K.W."/>
            <person name="Bougher N.L."/>
            <person name="Buchanan P."/>
            <person name="Buyck B."/>
            <person name="Bense V."/>
            <person name="Catcheside P."/>
            <person name="Chovatia M."/>
            <person name="Cooper J."/>
            <person name="Damon W."/>
            <person name="Desjardin D."/>
            <person name="Finy P."/>
            <person name="Geml J."/>
            <person name="Haridas S."/>
            <person name="Hughes K."/>
            <person name="Justo A."/>
            <person name="Karasinski D."/>
            <person name="Kautmanova I."/>
            <person name="Kiss B."/>
            <person name="Kocsube S."/>
            <person name="Kotiranta H."/>
            <person name="LaButti K.M."/>
            <person name="Lechner B.E."/>
            <person name="Liimatainen K."/>
            <person name="Lipzen A."/>
            <person name="Lukacs Z."/>
            <person name="Mihaltcheva S."/>
            <person name="Morgado L.N."/>
            <person name="Niskanen T."/>
            <person name="Noordeloos M.E."/>
            <person name="Ohm R.A."/>
            <person name="Ortiz-Santana B."/>
            <person name="Ovrebo C."/>
            <person name="Racz N."/>
            <person name="Riley R."/>
            <person name="Savchenko A."/>
            <person name="Shiryaev A."/>
            <person name="Soop K."/>
            <person name="Spirin V."/>
            <person name="Szebenyi C."/>
            <person name="Tomsovsky M."/>
            <person name="Tulloss R.E."/>
            <person name="Uehling J."/>
            <person name="Grigoriev I.V."/>
            <person name="Vagvolgyi C."/>
            <person name="Papp T."/>
            <person name="Martin F.M."/>
            <person name="Miettinen O."/>
            <person name="Hibbett D.S."/>
            <person name="Nagy L.G."/>
        </authorList>
    </citation>
    <scope>NUCLEOTIDE SEQUENCE [LARGE SCALE GENOMIC DNA]</scope>
    <source>
        <strain evidence="11 12">CBS 962.96</strain>
    </source>
</reference>
<keyword evidence="8" id="KW-1015">Disulfide bond</keyword>
<comment type="similarity">
    <text evidence="1 10">Belongs to the tannase family.</text>
</comment>
<dbReference type="GO" id="GO:0045493">
    <property type="term" value="P:xylan catabolic process"/>
    <property type="evidence" value="ECO:0007669"/>
    <property type="project" value="UniProtKB-KW"/>
</dbReference>
<evidence type="ECO:0000313" key="12">
    <source>
        <dbReference type="Proteomes" id="UP000297245"/>
    </source>
</evidence>
<organism evidence="11 12">
    <name type="scientific">Dendrothele bispora (strain CBS 962.96)</name>
    <dbReference type="NCBI Taxonomy" id="1314807"/>
    <lineage>
        <taxon>Eukaryota</taxon>
        <taxon>Fungi</taxon>
        <taxon>Dikarya</taxon>
        <taxon>Basidiomycota</taxon>
        <taxon>Agaricomycotina</taxon>
        <taxon>Agaricomycetes</taxon>
        <taxon>Agaricomycetidae</taxon>
        <taxon>Agaricales</taxon>
        <taxon>Agaricales incertae sedis</taxon>
        <taxon>Dendrothele</taxon>
    </lineage>
</organism>
<dbReference type="InterPro" id="IPR011118">
    <property type="entry name" value="Tannase/feruloyl_esterase"/>
</dbReference>
<feature type="chain" id="PRO_5020925626" description="Carboxylic ester hydrolase" evidence="10">
    <location>
        <begin position="23"/>
        <end position="532"/>
    </location>
</feature>
<evidence type="ECO:0000256" key="9">
    <source>
        <dbReference type="ARBA" id="ARBA00034075"/>
    </source>
</evidence>
<keyword evidence="6 10" id="KW-0378">Hydrolase</keyword>
<evidence type="ECO:0000256" key="1">
    <source>
        <dbReference type="ARBA" id="ARBA00006249"/>
    </source>
</evidence>
<gene>
    <name evidence="11" type="ORF">K435DRAFT_823919</name>
</gene>
<evidence type="ECO:0000256" key="8">
    <source>
        <dbReference type="ARBA" id="ARBA00023157"/>
    </source>
</evidence>
<keyword evidence="3" id="KW-0858">Xylan degradation</keyword>
<keyword evidence="4" id="KW-0479">Metal-binding</keyword>
<evidence type="ECO:0000256" key="4">
    <source>
        <dbReference type="ARBA" id="ARBA00022723"/>
    </source>
</evidence>